<dbReference type="InterPro" id="IPR020845">
    <property type="entry name" value="AMP-binding_CS"/>
</dbReference>
<protein>
    <submittedName>
        <fullName evidence="3">Feruloyl-CoA synthase</fullName>
        <ecNumber evidence="3">6.2.1.34</ecNumber>
    </submittedName>
</protein>
<dbReference type="GO" id="GO:0050563">
    <property type="term" value="F:trans-feruloyl-CoA synthase activity"/>
    <property type="evidence" value="ECO:0007669"/>
    <property type="project" value="UniProtKB-EC"/>
</dbReference>
<feature type="domain" description="AMP-dependent synthetase/ligase" evidence="2">
    <location>
        <begin position="45"/>
        <end position="421"/>
    </location>
</feature>
<evidence type="ECO:0000259" key="2">
    <source>
        <dbReference type="Pfam" id="PF00501"/>
    </source>
</evidence>
<accession>A0AAE3VLZ6</accession>
<dbReference type="PROSITE" id="PS00455">
    <property type="entry name" value="AMP_BINDING"/>
    <property type="match status" value="1"/>
</dbReference>
<name>A0AAE3VLZ6_9HYPH</name>
<dbReference type="Pfam" id="PF23562">
    <property type="entry name" value="AMP-binding_C_3"/>
    <property type="match status" value="1"/>
</dbReference>
<dbReference type="InterPro" id="IPR042099">
    <property type="entry name" value="ANL_N_sf"/>
</dbReference>
<organism evidence="3 4">
    <name type="scientific">Amorphus orientalis</name>
    <dbReference type="NCBI Taxonomy" id="649198"/>
    <lineage>
        <taxon>Bacteria</taxon>
        <taxon>Pseudomonadati</taxon>
        <taxon>Pseudomonadota</taxon>
        <taxon>Alphaproteobacteria</taxon>
        <taxon>Hyphomicrobiales</taxon>
        <taxon>Amorphaceae</taxon>
        <taxon>Amorphus</taxon>
    </lineage>
</organism>
<dbReference type="RefSeq" id="WP_306884270.1">
    <property type="nucleotide sequence ID" value="NZ_JAUSUL010000001.1"/>
</dbReference>
<dbReference type="GO" id="GO:0031956">
    <property type="term" value="F:medium-chain fatty acid-CoA ligase activity"/>
    <property type="evidence" value="ECO:0007669"/>
    <property type="project" value="TreeGrafter"/>
</dbReference>
<proteinExistence type="inferred from homology"/>
<comment type="similarity">
    <text evidence="1">Belongs to the ATP-dependent AMP-binding enzyme family.</text>
</comment>
<gene>
    <name evidence="3" type="ORF">J2S73_000929</name>
</gene>
<evidence type="ECO:0000256" key="1">
    <source>
        <dbReference type="ARBA" id="ARBA00006432"/>
    </source>
</evidence>
<evidence type="ECO:0000313" key="3">
    <source>
        <dbReference type="EMBL" id="MDQ0314492.1"/>
    </source>
</evidence>
<comment type="caution">
    <text evidence="3">The sequence shown here is derived from an EMBL/GenBank/DDBJ whole genome shotgun (WGS) entry which is preliminary data.</text>
</comment>
<keyword evidence="3" id="KW-0436">Ligase</keyword>
<dbReference type="PANTHER" id="PTHR43201">
    <property type="entry name" value="ACYL-COA SYNTHETASE"/>
    <property type="match status" value="1"/>
</dbReference>
<dbReference type="InterPro" id="IPR000873">
    <property type="entry name" value="AMP-dep_synth/lig_dom"/>
</dbReference>
<dbReference type="SUPFAM" id="SSF56801">
    <property type="entry name" value="Acetyl-CoA synthetase-like"/>
    <property type="match status" value="1"/>
</dbReference>
<keyword evidence="4" id="KW-1185">Reference proteome</keyword>
<dbReference type="Pfam" id="PF00501">
    <property type="entry name" value="AMP-binding"/>
    <property type="match status" value="1"/>
</dbReference>
<dbReference type="PANTHER" id="PTHR43201:SF8">
    <property type="entry name" value="ACYL-COA SYNTHETASE FAMILY MEMBER 3"/>
    <property type="match status" value="1"/>
</dbReference>
<dbReference type="Proteomes" id="UP001229244">
    <property type="component" value="Unassembled WGS sequence"/>
</dbReference>
<dbReference type="AlphaFoldDB" id="A0AAE3VLZ6"/>
<sequence length="609" mass="65393">MAAARDNRFAPVRVTSRRLPGGDIVLGSGYTLANVDRQVGAWLRRLAETCPRRTFIAERRRDGAWRRVSYEEAAAQVDRLSTALLDRDLGVDRPLAILSEKSVAHLLITLAALQIGVPVVPVSPAYSLRPEAFPRLRDCLSIVRPGLVFVETEAPFAQALGALAPDTEVVVADPEPGSDATPIAALLQRLDRSAVDAAFHAVGPETPAKILFTSGSTGLPKAVVNTHGNLCSNMTAMVTLLPFLAATPPTVVDWQPWHHCGGGNHNLHAVLGTGGSYYIDAGKPTDGSFGRTVENLRDISPTIHFGTPLSYDRLIGQMQRDDDLRRTFFRDLQCIYYSGAALPTSLWDAMNDMSRSERGEAIPIVTGYGMTEFSPLQTLSHWPNTGPDMIGVPVPGAEVRLARIDGGFELRGRGANLTPGYLADPERTGEALDQEGFFRTGDLVDLIDGDDAAAGLILKGRSAEQFKLTSGTWVPAGSIRTALIAACAPFVEDAVVVGEKRAAVGAFLILNVGAVRERFAMPEAELSELMHLEALHTELAQKINAYNAANPASSRKVATVACTADLPSIESGEMTDKGHINRSKYLDTRSASVEALYSAPGPAHVMFDL</sequence>
<dbReference type="EC" id="6.2.1.34" evidence="3"/>
<dbReference type="Gene3D" id="3.40.50.12780">
    <property type="entry name" value="N-terminal domain of ligase-like"/>
    <property type="match status" value="1"/>
</dbReference>
<reference evidence="3" key="1">
    <citation type="submission" date="2023-07" db="EMBL/GenBank/DDBJ databases">
        <title>Genomic Encyclopedia of Type Strains, Phase IV (KMG-IV): sequencing the most valuable type-strain genomes for metagenomic binning, comparative biology and taxonomic classification.</title>
        <authorList>
            <person name="Goeker M."/>
        </authorList>
    </citation>
    <scope>NUCLEOTIDE SEQUENCE</scope>
    <source>
        <strain evidence="3">DSM 21202</strain>
    </source>
</reference>
<evidence type="ECO:0000313" key="4">
    <source>
        <dbReference type="Proteomes" id="UP001229244"/>
    </source>
</evidence>
<dbReference type="GO" id="GO:0006631">
    <property type="term" value="P:fatty acid metabolic process"/>
    <property type="evidence" value="ECO:0007669"/>
    <property type="project" value="TreeGrafter"/>
</dbReference>
<dbReference type="EMBL" id="JAUSUL010000001">
    <property type="protein sequence ID" value="MDQ0314492.1"/>
    <property type="molecule type" value="Genomic_DNA"/>
</dbReference>